<accession>A0A0F4Z7J8</accession>
<comment type="catalytic activity">
    <reaction evidence="7">
        <text>a 5'-end triphospho-ribonucleoside in mRNA + H2O = a 5'-end diphospho-ribonucleoside in mRNA + phosphate + H(+)</text>
        <dbReference type="Rhea" id="RHEA:67004"/>
        <dbReference type="Rhea" id="RHEA-COMP:17164"/>
        <dbReference type="Rhea" id="RHEA-COMP:17165"/>
        <dbReference type="ChEBI" id="CHEBI:15377"/>
        <dbReference type="ChEBI" id="CHEBI:15378"/>
        <dbReference type="ChEBI" id="CHEBI:43474"/>
        <dbReference type="ChEBI" id="CHEBI:167616"/>
        <dbReference type="ChEBI" id="CHEBI:167618"/>
        <dbReference type="EC" id="3.6.1.74"/>
    </reaction>
    <physiologicalReaction direction="left-to-right" evidence="7">
        <dbReference type="Rhea" id="RHEA:67005"/>
    </physiologicalReaction>
</comment>
<name>A0A0F4Z7J8_RASE3</name>
<evidence type="ECO:0000256" key="6">
    <source>
        <dbReference type="ARBA" id="ARBA00023242"/>
    </source>
</evidence>
<organism evidence="10 11">
    <name type="scientific">Rasamsonia emersonii (strain ATCC 16479 / CBS 393.64 / IMI 116815)</name>
    <dbReference type="NCBI Taxonomy" id="1408163"/>
    <lineage>
        <taxon>Eukaryota</taxon>
        <taxon>Fungi</taxon>
        <taxon>Dikarya</taxon>
        <taxon>Ascomycota</taxon>
        <taxon>Pezizomycotina</taxon>
        <taxon>Eurotiomycetes</taxon>
        <taxon>Eurotiomycetidae</taxon>
        <taxon>Eurotiales</taxon>
        <taxon>Trichocomaceae</taxon>
        <taxon>Rasamsonia</taxon>
    </lineage>
</organism>
<dbReference type="Proteomes" id="UP000053958">
    <property type="component" value="Unassembled WGS sequence"/>
</dbReference>
<dbReference type="InterPro" id="IPR004206">
    <property type="entry name" value="mRNA_triPase_Cet1"/>
</dbReference>
<feature type="domain" description="mRNA triphosphatase Cet1-like" evidence="9">
    <location>
        <begin position="1"/>
        <end position="154"/>
    </location>
</feature>
<dbReference type="STRING" id="1408163.A0A0F4Z7J8"/>
<dbReference type="Pfam" id="PF02940">
    <property type="entry name" value="mRNA_triPase"/>
    <property type="match status" value="1"/>
</dbReference>
<comment type="subcellular location">
    <subcellularLocation>
        <location evidence="2 8">Nucleus</location>
    </subcellularLocation>
</comment>
<comment type="caution">
    <text evidence="10">The sequence shown here is derived from an EMBL/GenBank/DDBJ whole genome shotgun (WGS) entry which is preliminary data.</text>
</comment>
<evidence type="ECO:0000256" key="8">
    <source>
        <dbReference type="RuleBase" id="RU367053"/>
    </source>
</evidence>
<keyword evidence="8" id="KW-0506">mRNA capping</keyword>
<dbReference type="GO" id="GO:0140818">
    <property type="term" value="F:mRNA 5'-triphosphate monophosphatase activity"/>
    <property type="evidence" value="ECO:0007669"/>
    <property type="project" value="UniProtKB-EC"/>
</dbReference>
<keyword evidence="4 8" id="KW-0507">mRNA processing</keyword>
<gene>
    <name evidence="10" type="ORF">T310_0117</name>
</gene>
<protein>
    <recommendedName>
        <fullName evidence="8">mRNA-capping enzyme subunit beta</fullName>
        <ecNumber evidence="8">3.6.1.74</ecNumber>
    </recommendedName>
    <alternativeName>
        <fullName evidence="8">mRNA 5'-phosphatase</fullName>
    </alternativeName>
    <alternativeName>
        <fullName evidence="8">mRNA 5'-triphosphate monophosphatase</fullName>
    </alternativeName>
</protein>
<dbReference type="GO" id="GO:0004651">
    <property type="term" value="F:polynucleotide 5'-phosphatase activity"/>
    <property type="evidence" value="ECO:0007669"/>
    <property type="project" value="UniProtKB-UniRule"/>
</dbReference>
<comment type="subunit">
    <text evidence="8">Heterodimer. The mRNA-capping enzyme is composed of two separate chains alpha and beta, respectively a mRNA guanylyltransferase and an mRNA 5'-triphosphate monophosphatase.</text>
</comment>
<dbReference type="RefSeq" id="XP_013332440.1">
    <property type="nucleotide sequence ID" value="XM_013476986.1"/>
</dbReference>
<dbReference type="GeneID" id="25312181"/>
<evidence type="ECO:0000313" key="10">
    <source>
        <dbReference type="EMBL" id="KKA25828.1"/>
    </source>
</evidence>
<keyword evidence="5 8" id="KW-0378">Hydrolase</keyword>
<dbReference type="PANTHER" id="PTHR28118:SF1">
    <property type="entry name" value="POLYNUCLEOTIDE 5'-TRIPHOSPHATASE CTL1-RELATED"/>
    <property type="match status" value="1"/>
</dbReference>
<dbReference type="Gene3D" id="3.20.100.10">
    <property type="entry name" value="mRNA triphosphatase Cet1-like"/>
    <property type="match status" value="1"/>
</dbReference>
<dbReference type="AlphaFoldDB" id="A0A0F4Z7J8"/>
<sequence>MTLGQHRAMNNFLNEAVKASMPQPGSNRIPLSYAHKKERDTFYEISINELPPVVQHNIHPRHKPRVRVTTDQRTGEVVSKIVKCRIADLDVYSPRTHVDWRVADLGSTRGRGGSERTKDRMSYRHLAYQIDLTQVALAENPTKADFEHELEVEVSAAEVRRQGDLALAGDPKNQYEDLIKGFIDNVRVLARAVPAQ</sequence>
<evidence type="ECO:0000313" key="11">
    <source>
        <dbReference type="Proteomes" id="UP000053958"/>
    </source>
</evidence>
<dbReference type="GO" id="GO:0031533">
    <property type="term" value="C:mRNA capping enzyme complex"/>
    <property type="evidence" value="ECO:0007669"/>
    <property type="project" value="UniProtKB-UniRule"/>
</dbReference>
<keyword evidence="6 8" id="KW-0539">Nucleus</keyword>
<evidence type="ECO:0000256" key="4">
    <source>
        <dbReference type="ARBA" id="ARBA00022664"/>
    </source>
</evidence>
<evidence type="ECO:0000256" key="7">
    <source>
        <dbReference type="ARBA" id="ARBA00047740"/>
    </source>
</evidence>
<dbReference type="EMBL" id="LASV01000009">
    <property type="protein sequence ID" value="KKA25828.1"/>
    <property type="molecule type" value="Genomic_DNA"/>
</dbReference>
<comment type="similarity">
    <text evidence="3 8">Belongs to the fungal TPase family.</text>
</comment>
<dbReference type="InterPro" id="IPR040343">
    <property type="entry name" value="Cet1/Ctl1"/>
</dbReference>
<evidence type="ECO:0000256" key="5">
    <source>
        <dbReference type="ARBA" id="ARBA00022801"/>
    </source>
</evidence>
<evidence type="ECO:0000256" key="3">
    <source>
        <dbReference type="ARBA" id="ARBA00006345"/>
    </source>
</evidence>
<proteinExistence type="inferred from homology"/>
<dbReference type="SUPFAM" id="SSF55154">
    <property type="entry name" value="CYTH-like phosphatases"/>
    <property type="match status" value="1"/>
</dbReference>
<keyword evidence="11" id="KW-1185">Reference proteome</keyword>
<dbReference type="EC" id="3.6.1.74" evidence="8"/>
<dbReference type="InterPro" id="IPR033469">
    <property type="entry name" value="CYTH-like_dom_sf"/>
</dbReference>
<reference evidence="10 11" key="1">
    <citation type="submission" date="2015-04" db="EMBL/GenBank/DDBJ databases">
        <authorList>
            <person name="Heijne W.H."/>
            <person name="Fedorova N.D."/>
            <person name="Nierman W.C."/>
            <person name="Vollebregt A.W."/>
            <person name="Zhao Z."/>
            <person name="Wu L."/>
            <person name="Kumar M."/>
            <person name="Stam H."/>
            <person name="van den Berg M.A."/>
            <person name="Pel H.J."/>
        </authorList>
    </citation>
    <scope>NUCLEOTIDE SEQUENCE [LARGE SCALE GENOMIC DNA]</scope>
    <source>
        <strain evidence="10 11">CBS 393.64</strain>
    </source>
</reference>
<evidence type="ECO:0000256" key="1">
    <source>
        <dbReference type="ARBA" id="ARBA00001946"/>
    </source>
</evidence>
<evidence type="ECO:0000259" key="9">
    <source>
        <dbReference type="Pfam" id="PF02940"/>
    </source>
</evidence>
<dbReference type="CDD" id="cd07470">
    <property type="entry name" value="CYTH-like_mRNA_RTPase"/>
    <property type="match status" value="1"/>
</dbReference>
<dbReference type="OrthoDB" id="272147at2759"/>
<evidence type="ECO:0000256" key="2">
    <source>
        <dbReference type="ARBA" id="ARBA00004123"/>
    </source>
</evidence>
<comment type="cofactor">
    <cofactor evidence="1 8">
        <name>Mg(2+)</name>
        <dbReference type="ChEBI" id="CHEBI:18420"/>
    </cofactor>
</comment>
<dbReference type="InterPro" id="IPR037009">
    <property type="entry name" value="mRNA_triPase_Cet1_sf"/>
</dbReference>
<comment type="function">
    <text evidence="8">First step of mRNA capping. Converts the 5'-triphosphate end of a nascent mRNA chain into a diphosphate end.</text>
</comment>
<dbReference type="PANTHER" id="PTHR28118">
    <property type="entry name" value="POLYNUCLEOTIDE 5'-TRIPHOSPHATASE-RELATED"/>
    <property type="match status" value="1"/>
</dbReference>
<dbReference type="GO" id="GO:0006370">
    <property type="term" value="P:7-methylguanosine mRNA capping"/>
    <property type="evidence" value="ECO:0007669"/>
    <property type="project" value="UniProtKB-UniRule"/>
</dbReference>